<sequence length="131" mass="14970">MACGPTPWRSKSTTNVRRFHLPLNDNRALPYREFKRQISSALRVMEACEERKIPVTVSCNKGVNRSAAVVVAYAVLVKGWTLKEALSYVEQRKSHHSSASPTTCWDTLTNTLFLKYIRQMEIDGDYMCQDV</sequence>
<dbReference type="Pfam" id="PF00782">
    <property type="entry name" value="DSPc"/>
    <property type="match status" value="1"/>
</dbReference>
<accession>A0A7S3ZCX7</accession>
<proteinExistence type="predicted"/>
<dbReference type="InterPro" id="IPR000340">
    <property type="entry name" value="Dual-sp_phosphatase_cat-dom"/>
</dbReference>
<protein>
    <recommendedName>
        <fullName evidence="1">Tyrosine specific protein phosphatases domain-containing protein</fullName>
    </recommendedName>
</protein>
<name>A0A7S3ZCX7_9EUKA</name>
<reference evidence="2" key="1">
    <citation type="submission" date="2021-01" db="EMBL/GenBank/DDBJ databases">
        <authorList>
            <person name="Corre E."/>
            <person name="Pelletier E."/>
            <person name="Niang G."/>
            <person name="Scheremetjew M."/>
            <person name="Finn R."/>
            <person name="Kale V."/>
            <person name="Holt S."/>
            <person name="Cochrane G."/>
            <person name="Meng A."/>
            <person name="Brown T."/>
            <person name="Cohen L."/>
        </authorList>
    </citation>
    <scope>NUCLEOTIDE SEQUENCE</scope>
    <source>
        <strain evidence="2">CCCM811</strain>
    </source>
</reference>
<dbReference type="Gene3D" id="3.90.190.10">
    <property type="entry name" value="Protein tyrosine phosphatase superfamily"/>
    <property type="match status" value="1"/>
</dbReference>
<dbReference type="EMBL" id="HBIV01044592">
    <property type="protein sequence ID" value="CAE0679505.1"/>
    <property type="molecule type" value="Transcribed_RNA"/>
</dbReference>
<dbReference type="SUPFAM" id="SSF52799">
    <property type="entry name" value="(Phosphotyrosine protein) phosphatases II"/>
    <property type="match status" value="1"/>
</dbReference>
<dbReference type="InterPro" id="IPR000387">
    <property type="entry name" value="Tyr_Pase_dom"/>
</dbReference>
<dbReference type="AlphaFoldDB" id="A0A7S3ZCX7"/>
<feature type="domain" description="Tyrosine specific protein phosphatases" evidence="1">
    <location>
        <begin position="32"/>
        <end position="93"/>
    </location>
</feature>
<dbReference type="InterPro" id="IPR029021">
    <property type="entry name" value="Prot-tyrosine_phosphatase-like"/>
</dbReference>
<evidence type="ECO:0000259" key="1">
    <source>
        <dbReference type="PROSITE" id="PS50056"/>
    </source>
</evidence>
<organism evidence="2">
    <name type="scientific">Lotharella globosa</name>
    <dbReference type="NCBI Taxonomy" id="91324"/>
    <lineage>
        <taxon>Eukaryota</taxon>
        <taxon>Sar</taxon>
        <taxon>Rhizaria</taxon>
        <taxon>Cercozoa</taxon>
        <taxon>Chlorarachniophyceae</taxon>
        <taxon>Lotharella</taxon>
    </lineage>
</organism>
<evidence type="ECO:0000313" key="2">
    <source>
        <dbReference type="EMBL" id="CAE0679505.1"/>
    </source>
</evidence>
<dbReference type="PROSITE" id="PS50056">
    <property type="entry name" value="TYR_PHOSPHATASE_2"/>
    <property type="match status" value="1"/>
</dbReference>
<gene>
    <name evidence="2" type="ORF">LGLO00237_LOCUS31288</name>
</gene>